<protein>
    <submittedName>
        <fullName evidence="2">GNAT family N-acetyltransferase</fullName>
        <ecNumber evidence="2">2.3.-.-</ecNumber>
    </submittedName>
</protein>
<sequence>MTELRTDRLLLRQWTAADREPFAAMNNDPAVMRYFPKRMTREESDALADRCAERIVASGYGLWAVEVVETGQFIGFTGLAPIGFEVHFAPAVEIGWRLAEFAWGKGYATEAARAALAHAFGPAGLTEIVSMTAVQNEPSRRVMERLGMTHDPADDFDHPRIEKGHPLERHVLYRLDRTTWEQSCRTP</sequence>
<accession>A0ABV6QTK1</accession>
<reference evidence="2 3" key="1">
    <citation type="submission" date="2024-09" db="EMBL/GenBank/DDBJ databases">
        <authorList>
            <person name="Sun Q."/>
            <person name="Mori K."/>
        </authorList>
    </citation>
    <scope>NUCLEOTIDE SEQUENCE [LARGE SCALE GENOMIC DNA]</scope>
    <source>
        <strain evidence="2 3">CGMCC 1.15906</strain>
    </source>
</reference>
<name>A0ABV6QTK1_9ACTN</name>
<dbReference type="EC" id="2.3.-.-" evidence="2"/>
<proteinExistence type="predicted"/>
<dbReference type="GO" id="GO:0016746">
    <property type="term" value="F:acyltransferase activity"/>
    <property type="evidence" value="ECO:0007669"/>
    <property type="project" value="UniProtKB-KW"/>
</dbReference>
<organism evidence="2 3">
    <name type="scientific">Kribbella deserti</name>
    <dbReference type="NCBI Taxonomy" id="1926257"/>
    <lineage>
        <taxon>Bacteria</taxon>
        <taxon>Bacillati</taxon>
        <taxon>Actinomycetota</taxon>
        <taxon>Actinomycetes</taxon>
        <taxon>Propionibacteriales</taxon>
        <taxon>Kribbellaceae</taxon>
        <taxon>Kribbella</taxon>
    </lineage>
</organism>
<evidence type="ECO:0000259" key="1">
    <source>
        <dbReference type="PROSITE" id="PS51186"/>
    </source>
</evidence>
<evidence type="ECO:0000313" key="2">
    <source>
        <dbReference type="EMBL" id="MFC0627975.1"/>
    </source>
</evidence>
<dbReference type="PANTHER" id="PTHR43792">
    <property type="entry name" value="GNAT FAMILY, PUTATIVE (AFU_ORTHOLOGUE AFUA_3G00765)-RELATED-RELATED"/>
    <property type="match status" value="1"/>
</dbReference>
<dbReference type="Pfam" id="PF13302">
    <property type="entry name" value="Acetyltransf_3"/>
    <property type="match status" value="1"/>
</dbReference>
<comment type="caution">
    <text evidence="2">The sequence shown here is derived from an EMBL/GenBank/DDBJ whole genome shotgun (WGS) entry which is preliminary data.</text>
</comment>
<keyword evidence="2" id="KW-0808">Transferase</keyword>
<dbReference type="InterPro" id="IPR016181">
    <property type="entry name" value="Acyl_CoA_acyltransferase"/>
</dbReference>
<dbReference type="Proteomes" id="UP001589890">
    <property type="component" value="Unassembled WGS sequence"/>
</dbReference>
<dbReference type="Gene3D" id="3.40.630.30">
    <property type="match status" value="1"/>
</dbReference>
<feature type="domain" description="N-acetyltransferase" evidence="1">
    <location>
        <begin position="9"/>
        <end position="178"/>
    </location>
</feature>
<dbReference type="InterPro" id="IPR051531">
    <property type="entry name" value="N-acetyltransferase"/>
</dbReference>
<dbReference type="InterPro" id="IPR000182">
    <property type="entry name" value="GNAT_dom"/>
</dbReference>
<dbReference type="EMBL" id="JBHLTC010000036">
    <property type="protein sequence ID" value="MFC0627975.1"/>
    <property type="molecule type" value="Genomic_DNA"/>
</dbReference>
<dbReference type="RefSeq" id="WP_380053312.1">
    <property type="nucleotide sequence ID" value="NZ_JBHLTC010000036.1"/>
</dbReference>
<keyword evidence="2" id="KW-0012">Acyltransferase</keyword>
<dbReference type="PANTHER" id="PTHR43792:SF1">
    <property type="entry name" value="N-ACETYLTRANSFERASE DOMAIN-CONTAINING PROTEIN"/>
    <property type="match status" value="1"/>
</dbReference>
<gene>
    <name evidence="2" type="ORF">ACFFGN_28135</name>
</gene>
<dbReference type="PROSITE" id="PS51186">
    <property type="entry name" value="GNAT"/>
    <property type="match status" value="1"/>
</dbReference>
<dbReference type="SUPFAM" id="SSF55729">
    <property type="entry name" value="Acyl-CoA N-acyltransferases (Nat)"/>
    <property type="match status" value="1"/>
</dbReference>
<evidence type="ECO:0000313" key="3">
    <source>
        <dbReference type="Proteomes" id="UP001589890"/>
    </source>
</evidence>
<keyword evidence="3" id="KW-1185">Reference proteome</keyword>